<evidence type="ECO:0000256" key="1">
    <source>
        <dbReference type="SAM" id="Phobius"/>
    </source>
</evidence>
<evidence type="ECO:0000313" key="2">
    <source>
        <dbReference type="EMBL" id="SFV67616.1"/>
    </source>
</evidence>
<dbReference type="AlphaFoldDB" id="A0A1W1CP82"/>
<keyword evidence="1" id="KW-1133">Transmembrane helix</keyword>
<dbReference type="EMBL" id="FPHM01000111">
    <property type="protein sequence ID" value="SFV67616.1"/>
    <property type="molecule type" value="Genomic_DNA"/>
</dbReference>
<accession>A0A1W1CP82</accession>
<keyword evidence="1" id="KW-0472">Membrane</keyword>
<protein>
    <submittedName>
        <fullName evidence="2">Uncharacterized protein</fullName>
    </submittedName>
</protein>
<keyword evidence="1" id="KW-0812">Transmembrane</keyword>
<organism evidence="2">
    <name type="scientific">hydrothermal vent metagenome</name>
    <dbReference type="NCBI Taxonomy" id="652676"/>
    <lineage>
        <taxon>unclassified sequences</taxon>
        <taxon>metagenomes</taxon>
        <taxon>ecological metagenomes</taxon>
    </lineage>
</organism>
<sequence>MPMIKFILFSVSIALLILGIFIFLKEESFALVSNPLIEQKLPLQEEALLPIKSNLHTYISPSQKTRNAQKEIDTPLAKNIEMYETLSIAEASLHQKPRSYVKAISAIRIHKINIQKGDTLVLPNIEGVDYEILIAYVDTNQDGSKSITGSYSDEGIPYTTTITQSSTDSFISLATAVGMYEIETLNQIGYVYKTQDIRKVMQPFPVDDAIILPSPSLSQAL</sequence>
<feature type="transmembrane region" description="Helical" evidence="1">
    <location>
        <begin position="6"/>
        <end position="24"/>
    </location>
</feature>
<name>A0A1W1CP82_9ZZZZ</name>
<proteinExistence type="predicted"/>
<reference evidence="2" key="1">
    <citation type="submission" date="2016-10" db="EMBL/GenBank/DDBJ databases">
        <authorList>
            <person name="de Groot N.N."/>
        </authorList>
    </citation>
    <scope>NUCLEOTIDE SEQUENCE</scope>
</reference>
<gene>
    <name evidence="2" type="ORF">MNB_SV-13-1067</name>
</gene>